<dbReference type="GO" id="GO:0016787">
    <property type="term" value="F:hydrolase activity"/>
    <property type="evidence" value="ECO:0007669"/>
    <property type="project" value="UniProtKB-KW"/>
</dbReference>
<accession>A0A6G0VWL6</accession>
<comment type="similarity">
    <text evidence="3">Belongs to the HARBI1 family.</text>
</comment>
<evidence type="ECO:0000256" key="1">
    <source>
        <dbReference type="ARBA" id="ARBA00001968"/>
    </source>
</evidence>
<keyword evidence="6" id="KW-0378">Hydrolase</keyword>
<name>A0A6G0VWL6_APHCR</name>
<keyword evidence="4" id="KW-0540">Nuclease</keyword>
<dbReference type="Proteomes" id="UP000478052">
    <property type="component" value="Unassembled WGS sequence"/>
</dbReference>
<comment type="subcellular location">
    <subcellularLocation>
        <location evidence="2">Nucleus</location>
    </subcellularLocation>
</comment>
<gene>
    <name evidence="9" type="ORF">FWK35_00035683</name>
</gene>
<dbReference type="GO" id="GO:0004518">
    <property type="term" value="F:nuclease activity"/>
    <property type="evidence" value="ECO:0007669"/>
    <property type="project" value="UniProtKB-KW"/>
</dbReference>
<comment type="cofactor">
    <cofactor evidence="1">
        <name>a divalent metal cation</name>
        <dbReference type="ChEBI" id="CHEBI:60240"/>
    </cofactor>
</comment>
<dbReference type="AlphaFoldDB" id="A0A6G0VWL6"/>
<dbReference type="InterPro" id="IPR027806">
    <property type="entry name" value="HARBI1_dom"/>
</dbReference>
<dbReference type="GO" id="GO:0005634">
    <property type="term" value="C:nucleus"/>
    <property type="evidence" value="ECO:0007669"/>
    <property type="project" value="UniProtKB-SubCell"/>
</dbReference>
<feature type="non-terminal residue" evidence="9">
    <location>
        <position position="293"/>
    </location>
</feature>
<evidence type="ECO:0000313" key="9">
    <source>
        <dbReference type="EMBL" id="KAF0709535.1"/>
    </source>
</evidence>
<evidence type="ECO:0000256" key="6">
    <source>
        <dbReference type="ARBA" id="ARBA00022801"/>
    </source>
</evidence>
<evidence type="ECO:0000256" key="4">
    <source>
        <dbReference type="ARBA" id="ARBA00022722"/>
    </source>
</evidence>
<dbReference type="Pfam" id="PF13359">
    <property type="entry name" value="DDE_Tnp_4"/>
    <property type="match status" value="1"/>
</dbReference>
<protein>
    <submittedName>
        <fullName evidence="9">Putative nuclease HARBI1</fullName>
    </submittedName>
</protein>
<dbReference type="PANTHER" id="PTHR22930:SF289">
    <property type="entry name" value="DDE TNP4 DOMAIN-CONTAINING PROTEIN-RELATED"/>
    <property type="match status" value="1"/>
</dbReference>
<dbReference type="GO" id="GO:0046872">
    <property type="term" value="F:metal ion binding"/>
    <property type="evidence" value="ECO:0007669"/>
    <property type="project" value="UniProtKB-KW"/>
</dbReference>
<keyword evidence="5" id="KW-0479">Metal-binding</keyword>
<dbReference type="InterPro" id="IPR045249">
    <property type="entry name" value="HARBI1-like"/>
</dbReference>
<dbReference type="EMBL" id="VUJU01011888">
    <property type="protein sequence ID" value="KAF0709535.1"/>
    <property type="molecule type" value="Genomic_DNA"/>
</dbReference>
<dbReference type="PANTHER" id="PTHR22930">
    <property type="match status" value="1"/>
</dbReference>
<organism evidence="9 10">
    <name type="scientific">Aphis craccivora</name>
    <name type="common">Cowpea aphid</name>
    <dbReference type="NCBI Taxonomy" id="307492"/>
    <lineage>
        <taxon>Eukaryota</taxon>
        <taxon>Metazoa</taxon>
        <taxon>Ecdysozoa</taxon>
        <taxon>Arthropoda</taxon>
        <taxon>Hexapoda</taxon>
        <taxon>Insecta</taxon>
        <taxon>Pterygota</taxon>
        <taxon>Neoptera</taxon>
        <taxon>Paraneoptera</taxon>
        <taxon>Hemiptera</taxon>
        <taxon>Sternorrhyncha</taxon>
        <taxon>Aphidomorpha</taxon>
        <taxon>Aphidoidea</taxon>
        <taxon>Aphididae</taxon>
        <taxon>Aphidini</taxon>
        <taxon>Aphis</taxon>
        <taxon>Aphis</taxon>
    </lineage>
</organism>
<evidence type="ECO:0000256" key="5">
    <source>
        <dbReference type="ARBA" id="ARBA00022723"/>
    </source>
</evidence>
<proteinExistence type="inferred from homology"/>
<evidence type="ECO:0000313" key="10">
    <source>
        <dbReference type="Proteomes" id="UP000478052"/>
    </source>
</evidence>
<evidence type="ECO:0000256" key="2">
    <source>
        <dbReference type="ARBA" id="ARBA00004123"/>
    </source>
</evidence>
<sequence length="293" mass="33135">RYKLFWEPGNFRLRKNTDNGLSFGILNHAVTPAQKLLLTLRFYATGSYLISAGDCIGVSKSSACLIVRDVSLAIANFRKEQLQKDFYKIAKFPLVIGGAIDCTHVKIQSPGGPNAEYFRNRKGWFSFNVQTVVSSKLKIMDIVVRWPGSTHDSTIFSNSKIYHDLYFTKKLGNSLIVADSGYANTDHVVTPFLNPQLGPENVYNESQIRTRNPVERTYGIWKRRFPILSLGLRFQAHKMQSVIIACSVLHSIAIDKNDQIPYDNSVIQLPEDVLENIPIIQNNQTNARSRLLN</sequence>
<keyword evidence="7" id="KW-0539">Nucleus</keyword>
<evidence type="ECO:0000259" key="8">
    <source>
        <dbReference type="Pfam" id="PF13359"/>
    </source>
</evidence>
<reference evidence="9 10" key="1">
    <citation type="submission" date="2019-08" db="EMBL/GenBank/DDBJ databases">
        <title>Whole genome of Aphis craccivora.</title>
        <authorList>
            <person name="Voronova N.V."/>
            <person name="Shulinski R.S."/>
            <person name="Bandarenka Y.V."/>
            <person name="Zhorov D.G."/>
            <person name="Warner D."/>
        </authorList>
    </citation>
    <scope>NUCLEOTIDE SEQUENCE [LARGE SCALE GENOMIC DNA]</scope>
    <source>
        <strain evidence="9">180601</strain>
        <tissue evidence="9">Whole Body</tissue>
    </source>
</reference>
<comment type="caution">
    <text evidence="9">The sequence shown here is derived from an EMBL/GenBank/DDBJ whole genome shotgun (WGS) entry which is preliminary data.</text>
</comment>
<feature type="domain" description="DDE Tnp4" evidence="8">
    <location>
        <begin position="100"/>
        <end position="250"/>
    </location>
</feature>
<evidence type="ECO:0000256" key="3">
    <source>
        <dbReference type="ARBA" id="ARBA00006958"/>
    </source>
</evidence>
<keyword evidence="10" id="KW-1185">Reference proteome</keyword>
<evidence type="ECO:0000256" key="7">
    <source>
        <dbReference type="ARBA" id="ARBA00023242"/>
    </source>
</evidence>
<dbReference type="OrthoDB" id="6584660at2759"/>
<feature type="non-terminal residue" evidence="9">
    <location>
        <position position="1"/>
    </location>
</feature>